<gene>
    <name evidence="1" type="ORF">A2845_03485</name>
</gene>
<evidence type="ECO:0000313" key="2">
    <source>
        <dbReference type="Proteomes" id="UP000177122"/>
    </source>
</evidence>
<dbReference type="AlphaFoldDB" id="A0A1G2CYX2"/>
<organism evidence="1 2">
    <name type="scientific">Candidatus Lloydbacteria bacterium RIFCSPHIGHO2_01_FULL_49_22</name>
    <dbReference type="NCBI Taxonomy" id="1798658"/>
    <lineage>
        <taxon>Bacteria</taxon>
        <taxon>Candidatus Lloydiibacteriota</taxon>
    </lineage>
</organism>
<comment type="caution">
    <text evidence="1">The sequence shown here is derived from an EMBL/GenBank/DDBJ whole genome shotgun (WGS) entry which is preliminary data.</text>
</comment>
<name>A0A1G2CYX2_9BACT</name>
<protein>
    <submittedName>
        <fullName evidence="1">Uncharacterized protein</fullName>
    </submittedName>
</protein>
<sequence>MISFLAGIHPSVGGKVERRQEAVDALKRVCGSHASRETIRITEVSGQYIEGWIEKNIFLEKFSDRKIPDELLTLIHWLHKDHAID</sequence>
<dbReference type="Proteomes" id="UP000177122">
    <property type="component" value="Unassembled WGS sequence"/>
</dbReference>
<accession>A0A1G2CYX2</accession>
<proteinExistence type="predicted"/>
<reference evidence="1 2" key="1">
    <citation type="journal article" date="2016" name="Nat. Commun.">
        <title>Thousands of microbial genomes shed light on interconnected biogeochemical processes in an aquifer system.</title>
        <authorList>
            <person name="Anantharaman K."/>
            <person name="Brown C.T."/>
            <person name="Hug L.A."/>
            <person name="Sharon I."/>
            <person name="Castelle C.J."/>
            <person name="Probst A.J."/>
            <person name="Thomas B.C."/>
            <person name="Singh A."/>
            <person name="Wilkins M.J."/>
            <person name="Karaoz U."/>
            <person name="Brodie E.L."/>
            <person name="Williams K.H."/>
            <person name="Hubbard S.S."/>
            <person name="Banfield J.F."/>
        </authorList>
    </citation>
    <scope>NUCLEOTIDE SEQUENCE [LARGE SCALE GENOMIC DNA]</scope>
</reference>
<evidence type="ECO:0000313" key="1">
    <source>
        <dbReference type="EMBL" id="OGZ05841.1"/>
    </source>
</evidence>
<dbReference type="EMBL" id="MHLI01000006">
    <property type="protein sequence ID" value="OGZ05841.1"/>
    <property type="molecule type" value="Genomic_DNA"/>
</dbReference>